<feature type="compositionally biased region" description="Low complexity" evidence="1">
    <location>
        <begin position="965"/>
        <end position="978"/>
    </location>
</feature>
<feature type="compositionally biased region" description="Basic and acidic residues" evidence="1">
    <location>
        <begin position="1"/>
        <end position="11"/>
    </location>
</feature>
<name>A0A0V0QUM3_PSEPJ</name>
<dbReference type="Proteomes" id="UP000054937">
    <property type="component" value="Unassembled WGS sequence"/>
</dbReference>
<evidence type="ECO:0000313" key="2">
    <source>
        <dbReference type="EMBL" id="KRX05738.1"/>
    </source>
</evidence>
<feature type="region of interest" description="Disordered" evidence="1">
    <location>
        <begin position="817"/>
        <end position="836"/>
    </location>
</feature>
<feature type="region of interest" description="Disordered" evidence="1">
    <location>
        <begin position="842"/>
        <end position="863"/>
    </location>
</feature>
<dbReference type="AlphaFoldDB" id="A0A0V0QUM3"/>
<feature type="region of interest" description="Disordered" evidence="1">
    <location>
        <begin position="1"/>
        <end position="25"/>
    </location>
</feature>
<feature type="compositionally biased region" description="Acidic residues" evidence="1">
    <location>
        <begin position="612"/>
        <end position="621"/>
    </location>
</feature>
<dbReference type="InParanoid" id="A0A0V0QUM3"/>
<feature type="region of interest" description="Disordered" evidence="1">
    <location>
        <begin position="601"/>
        <end position="621"/>
    </location>
</feature>
<feature type="region of interest" description="Disordered" evidence="1">
    <location>
        <begin position="933"/>
        <end position="986"/>
    </location>
</feature>
<gene>
    <name evidence="2" type="ORF">PPERSA_09878</name>
</gene>
<dbReference type="EMBL" id="LDAU01000105">
    <property type="protein sequence ID" value="KRX05738.1"/>
    <property type="molecule type" value="Genomic_DNA"/>
</dbReference>
<feature type="compositionally biased region" description="Low complexity" evidence="1">
    <location>
        <begin position="648"/>
        <end position="657"/>
    </location>
</feature>
<feature type="compositionally biased region" description="Polar residues" evidence="1">
    <location>
        <begin position="12"/>
        <end position="25"/>
    </location>
</feature>
<reference evidence="2 3" key="1">
    <citation type="journal article" date="2015" name="Sci. Rep.">
        <title>Genome of the facultative scuticociliatosis pathogen Pseudocohnilembus persalinus provides insight into its virulence through horizontal gene transfer.</title>
        <authorList>
            <person name="Xiong J."/>
            <person name="Wang G."/>
            <person name="Cheng J."/>
            <person name="Tian M."/>
            <person name="Pan X."/>
            <person name="Warren A."/>
            <person name="Jiang C."/>
            <person name="Yuan D."/>
            <person name="Miao W."/>
        </authorList>
    </citation>
    <scope>NUCLEOTIDE SEQUENCE [LARGE SCALE GENOMIC DNA]</scope>
    <source>
        <strain evidence="2">36N120E</strain>
    </source>
</reference>
<feature type="region of interest" description="Disordered" evidence="1">
    <location>
        <begin position="640"/>
        <end position="659"/>
    </location>
</feature>
<evidence type="ECO:0000313" key="3">
    <source>
        <dbReference type="Proteomes" id="UP000054937"/>
    </source>
</evidence>
<protein>
    <submittedName>
        <fullName evidence="2">Uncharacterized protein</fullName>
    </submittedName>
</protein>
<feature type="compositionally biased region" description="Basic and acidic residues" evidence="1">
    <location>
        <begin position="817"/>
        <end position="832"/>
    </location>
</feature>
<feature type="compositionally biased region" description="Low complexity" evidence="1">
    <location>
        <begin position="851"/>
        <end position="863"/>
    </location>
</feature>
<feature type="region of interest" description="Disordered" evidence="1">
    <location>
        <begin position="246"/>
        <end position="266"/>
    </location>
</feature>
<accession>A0A0V0QUM3</accession>
<keyword evidence="3" id="KW-1185">Reference proteome</keyword>
<sequence>MQKDLLQRDKNAQSNINRQSMQDLENAKLSKNQGNFQTGQEFKENDKSQRLLATNQNSHENQQVFSNSQIIEINKQNQNIFESVVLEQEGFSQQQQQLESQSNMQKTQENYLMSKLESNSNNNQKSFKINPQSNNQYQGNIQKLQNIQNQQKYDEKSNQNQKCQQNLIFHPLNQQNRNQKLSYIQNINIKKNYERISQKLQRNIQEKKKRKYFCKKIQENYPDLIISSHNSLYEQKSLKNMQNIDSPFNSFHSKDYNQKNSTSNNQHQQIQFINQIQKQHLQQQQKQQKLDLFYKLSNEQDNFLDKQQKLSIKLNHQKEFKEDKSFSTISPCQSDFYFGYSDIQLIEQSKKNKNNNKSQNLRGQFGEQNYESRQLLKCKKSKSNQEQIDQISEKNDNYDDNYNNIHFQSNNQLICISKRQQQDDDNQFQNLIKQNEKSHYNQNCYRQKNKSQYNNGSFQKPVNNQYILQKEAGLSIFGKNLQNTSLSVEIQQNINSENQGYSLINENMLLKQNSGSDQIKSQQNTQNLNEQLQYVKEGQSQAEEISEQNNKINKNLKQQIFFEIEKDKNTYPFQEKTDQMKNYQIQKSDSQVKLQKNQLCNDKQISDTNSNSDEDSINSNDDMDEEVFKNVIYENQIWNQDESERESQSSSSSQNSSFIVEQCNKKKQGKNQTQGYNIENQKQILKSYNKNGLNQSQNQILNSVENIAKKQNNGYILKNDNGSQNQLICDYNQVNEQNDQKNATFFTLLSLPKDEDNKNQNKLKSFSSDDDDKKLAQQQYFKQKSKQKIFGMLDKVMNKLDSDDYWSSKNFAYNKNKKEIQDRIPDNNHYKDQNQNQESLCKNKKKEKSENQNQSSDNSQENKICSLSHIKDESTPKNEVYLQQNIFCLQKKNEDNQKIDQINVSQNSDNSRSNKIKNFLVSKNQGISFSSYKEGYSSGSETVNKPILPVQQDNNQGQSIEADISNNSKSKSKQNPPQTNYSNSKINKEIECNKLQNSKEIIIMDDNQKISIISTDDYNNRQNIKQLQESNDSKIFNKDTELKNQKNQKNQEIKDSLNKKKNSCESKIQNQQPVLKDDIQYNQKSNHFLQNNCNNCESIDQLSASQEKTENTIIKNQINQQLQIGTIQQQQNDQIQQILGQKQINLDQACDQLLQPAYNQQNLLHQGNLLMICPKKNQEIDEQQQYQQQLQTDSQSDNQDYDNNCLSIENYFNQDQDLNSDELQICQQIVLGHNK</sequence>
<comment type="caution">
    <text evidence="2">The sequence shown here is derived from an EMBL/GenBank/DDBJ whole genome shotgun (WGS) entry which is preliminary data.</text>
</comment>
<evidence type="ECO:0000256" key="1">
    <source>
        <dbReference type="SAM" id="MobiDB-lite"/>
    </source>
</evidence>
<proteinExistence type="predicted"/>
<organism evidence="2 3">
    <name type="scientific">Pseudocohnilembus persalinus</name>
    <name type="common">Ciliate</name>
    <dbReference type="NCBI Taxonomy" id="266149"/>
    <lineage>
        <taxon>Eukaryota</taxon>
        <taxon>Sar</taxon>
        <taxon>Alveolata</taxon>
        <taxon>Ciliophora</taxon>
        <taxon>Intramacronucleata</taxon>
        <taxon>Oligohymenophorea</taxon>
        <taxon>Scuticociliatia</taxon>
        <taxon>Philasterida</taxon>
        <taxon>Pseudocohnilembidae</taxon>
        <taxon>Pseudocohnilembus</taxon>
    </lineage>
</organism>